<dbReference type="PANTHER" id="PTHR33096:SF1">
    <property type="entry name" value="CXC1-LIKE CYSTEINE CLUSTER ASSOCIATED WITH KDZ TRANSPOSASES DOMAIN-CONTAINING PROTEIN"/>
    <property type="match status" value="1"/>
</dbReference>
<dbReference type="Pfam" id="PF18758">
    <property type="entry name" value="KDZ"/>
    <property type="match status" value="1"/>
</dbReference>
<dbReference type="RefSeq" id="XP_060324449.1">
    <property type="nucleotide sequence ID" value="XM_060479840.1"/>
</dbReference>
<sequence length="772" mass="85881">MSWTLKLSPVKCKRDCKDPAKCVGDATYDYARLLLLKWVREAKEHAHQQVASESVDAADDKGDGWESDNEASSSRLDVEVELPQAHDLEDGKDKRLDVDTPTPMKPHCMQPKSLPVILVENGLFPTSPWEPHVAVSINLLNLYQSLLEHLGTLNSAFCSALQDIYVSHGFWMLDAKGVPMQEPFRHGFGYATKWYGCVRLALEDKIDSMLSNSCAKIPNSFATPNDIQPSTPAINVDNGSVSVLLVFLELALDRAFLKVVMSMLLLTATSISVTEHQQETAHTSMTSGISSPSMKLMKLEFIPDIAVDEDEKSFDAANEKKEKTHGGHYNDTGLAVLVCHHDVPLFLANVDTPGEQQKYAVALIDKLASHLPAAASIAVLYDIGCVMDQSINLYDIFLPMLTERLVFATSVMHSYGHQWACQLVYNPRLTDGLGLTDGKGVEQFWSCLWKLIDAPARLKKELDAILMLQVHVDTVESAIQATQTALKSSPMTVSQLNFNLLQLSYVHQQLCNQIDQLYASLNVSQSFPELASLNITFVQMLLLACNLKMNIHKRAVGTFFEWDQLDQEQSFTNKHENQSVAASQLSLQLFGSSMDNLLTWFEWELVALQISLQNIEADSPFLFPLKRRYEQTCALQHQWKNPLVSDMRWHAIVQSALWTAHSICHGISSSAIHFISPTIVAVPGIFSDMPGQTFTSILREFESDYDDEDNGDTISNDESDCLADILDDLDPSLSPSDVTCEVPSYSENDTISVTSSADDSESFKCQQPTKST</sequence>
<dbReference type="GeneID" id="85363388"/>
<gene>
    <name evidence="2" type="ORF">EV420DRAFT_1726806</name>
</gene>
<evidence type="ECO:0000313" key="3">
    <source>
        <dbReference type="Proteomes" id="UP001175211"/>
    </source>
</evidence>
<comment type="caution">
    <text evidence="2">The sequence shown here is derived from an EMBL/GenBank/DDBJ whole genome shotgun (WGS) entry which is preliminary data.</text>
</comment>
<feature type="region of interest" description="Disordered" evidence="1">
    <location>
        <begin position="732"/>
        <end position="772"/>
    </location>
</feature>
<dbReference type="EMBL" id="JAUEPS010000062">
    <property type="protein sequence ID" value="KAK0442762.1"/>
    <property type="molecule type" value="Genomic_DNA"/>
</dbReference>
<accession>A0AA39JHA6</accession>
<name>A0AA39JHA6_ARMTA</name>
<reference evidence="2" key="1">
    <citation type="submission" date="2023-06" db="EMBL/GenBank/DDBJ databases">
        <authorList>
            <consortium name="Lawrence Berkeley National Laboratory"/>
            <person name="Ahrendt S."/>
            <person name="Sahu N."/>
            <person name="Indic B."/>
            <person name="Wong-Bajracharya J."/>
            <person name="Merenyi Z."/>
            <person name="Ke H.-M."/>
            <person name="Monk M."/>
            <person name="Kocsube S."/>
            <person name="Drula E."/>
            <person name="Lipzen A."/>
            <person name="Balint B."/>
            <person name="Henrissat B."/>
            <person name="Andreopoulos B."/>
            <person name="Martin F.M."/>
            <person name="Harder C.B."/>
            <person name="Rigling D."/>
            <person name="Ford K.L."/>
            <person name="Foster G.D."/>
            <person name="Pangilinan J."/>
            <person name="Papanicolaou A."/>
            <person name="Barry K."/>
            <person name="LaButti K."/>
            <person name="Viragh M."/>
            <person name="Koriabine M."/>
            <person name="Yan M."/>
            <person name="Riley R."/>
            <person name="Champramary S."/>
            <person name="Plett K.L."/>
            <person name="Tsai I.J."/>
            <person name="Slot J."/>
            <person name="Sipos G."/>
            <person name="Plett J."/>
            <person name="Nagy L.G."/>
            <person name="Grigoriev I.V."/>
        </authorList>
    </citation>
    <scope>NUCLEOTIDE SEQUENCE</scope>
    <source>
        <strain evidence="2">CCBAS 213</strain>
    </source>
</reference>
<evidence type="ECO:0000313" key="2">
    <source>
        <dbReference type="EMBL" id="KAK0442762.1"/>
    </source>
</evidence>
<dbReference type="AlphaFoldDB" id="A0AA39JHA6"/>
<feature type="region of interest" description="Disordered" evidence="1">
    <location>
        <begin position="48"/>
        <end position="96"/>
    </location>
</feature>
<organism evidence="2 3">
    <name type="scientific">Armillaria tabescens</name>
    <name type="common">Ringless honey mushroom</name>
    <name type="synonym">Agaricus tabescens</name>
    <dbReference type="NCBI Taxonomy" id="1929756"/>
    <lineage>
        <taxon>Eukaryota</taxon>
        <taxon>Fungi</taxon>
        <taxon>Dikarya</taxon>
        <taxon>Basidiomycota</taxon>
        <taxon>Agaricomycotina</taxon>
        <taxon>Agaricomycetes</taxon>
        <taxon>Agaricomycetidae</taxon>
        <taxon>Agaricales</taxon>
        <taxon>Marasmiineae</taxon>
        <taxon>Physalacriaceae</taxon>
        <taxon>Desarmillaria</taxon>
    </lineage>
</organism>
<feature type="compositionally biased region" description="Basic and acidic residues" evidence="1">
    <location>
        <begin position="84"/>
        <end position="96"/>
    </location>
</feature>
<evidence type="ECO:0000256" key="1">
    <source>
        <dbReference type="SAM" id="MobiDB-lite"/>
    </source>
</evidence>
<protein>
    <submittedName>
        <fullName evidence="2">Uncharacterized protein</fullName>
    </submittedName>
</protein>
<proteinExistence type="predicted"/>
<feature type="compositionally biased region" description="Polar residues" evidence="1">
    <location>
        <begin position="745"/>
        <end position="772"/>
    </location>
</feature>
<dbReference type="InterPro" id="IPR040521">
    <property type="entry name" value="KDZ"/>
</dbReference>
<dbReference type="PANTHER" id="PTHR33096">
    <property type="entry name" value="CXC2 DOMAIN-CONTAINING PROTEIN"/>
    <property type="match status" value="1"/>
</dbReference>
<dbReference type="Proteomes" id="UP001175211">
    <property type="component" value="Unassembled WGS sequence"/>
</dbReference>
<keyword evidence="3" id="KW-1185">Reference proteome</keyword>